<dbReference type="PROSITE" id="PS50114">
    <property type="entry name" value="GATA_ZN_FINGER_2"/>
    <property type="match status" value="1"/>
</dbReference>
<feature type="domain" description="GATA-type" evidence="9">
    <location>
        <begin position="615"/>
        <end position="648"/>
    </location>
</feature>
<dbReference type="RefSeq" id="XP_025362723.1">
    <property type="nucleotide sequence ID" value="XM_025503626.1"/>
</dbReference>
<keyword evidence="11" id="KW-1185">Reference proteome</keyword>
<evidence type="ECO:0000259" key="8">
    <source>
        <dbReference type="PROSITE" id="PS50112"/>
    </source>
</evidence>
<dbReference type="Proteomes" id="UP000245884">
    <property type="component" value="Unassembled WGS sequence"/>
</dbReference>
<keyword evidence="2 6" id="KW-0863">Zinc-finger</keyword>
<gene>
    <name evidence="10" type="ORF">BDZ90DRAFT_162937</name>
</gene>
<name>A0A316UUV5_9BASI</name>
<dbReference type="STRING" id="1569628.A0A316UUV5"/>
<dbReference type="CDD" id="cd00202">
    <property type="entry name" value="ZnF_GATA"/>
    <property type="match status" value="1"/>
</dbReference>
<dbReference type="SUPFAM" id="SSF57716">
    <property type="entry name" value="Glucocorticoid receptor-like (DNA-binding domain)"/>
    <property type="match status" value="1"/>
</dbReference>
<dbReference type="SMART" id="SM00401">
    <property type="entry name" value="ZnF_GATA"/>
    <property type="match status" value="1"/>
</dbReference>
<evidence type="ECO:0000256" key="6">
    <source>
        <dbReference type="PROSITE-ProRule" id="PRU00094"/>
    </source>
</evidence>
<dbReference type="InterPro" id="IPR000679">
    <property type="entry name" value="Znf_GATA"/>
</dbReference>
<proteinExistence type="predicted"/>
<feature type="compositionally biased region" description="Polar residues" evidence="7">
    <location>
        <begin position="542"/>
        <end position="551"/>
    </location>
</feature>
<dbReference type="Pfam" id="PF00320">
    <property type="entry name" value="GATA"/>
    <property type="match status" value="1"/>
</dbReference>
<feature type="domain" description="PAS" evidence="8">
    <location>
        <begin position="135"/>
        <end position="181"/>
    </location>
</feature>
<dbReference type="EMBL" id="KZ819666">
    <property type="protein sequence ID" value="PWN28111.1"/>
    <property type="molecule type" value="Genomic_DNA"/>
</dbReference>
<dbReference type="PANTHER" id="PTHR47172">
    <property type="entry name" value="OS01G0976800 PROTEIN"/>
    <property type="match status" value="1"/>
</dbReference>
<feature type="compositionally biased region" description="Low complexity" evidence="7">
    <location>
        <begin position="799"/>
        <end position="813"/>
    </location>
</feature>
<evidence type="ECO:0008006" key="12">
    <source>
        <dbReference type="Google" id="ProtNLM"/>
    </source>
</evidence>
<feature type="region of interest" description="Disordered" evidence="7">
    <location>
        <begin position="313"/>
        <end position="335"/>
    </location>
</feature>
<organism evidence="10 11">
    <name type="scientific">Jaminaea rosea</name>
    <dbReference type="NCBI Taxonomy" id="1569628"/>
    <lineage>
        <taxon>Eukaryota</taxon>
        <taxon>Fungi</taxon>
        <taxon>Dikarya</taxon>
        <taxon>Basidiomycota</taxon>
        <taxon>Ustilaginomycotina</taxon>
        <taxon>Exobasidiomycetes</taxon>
        <taxon>Microstromatales</taxon>
        <taxon>Microstromatales incertae sedis</taxon>
        <taxon>Jaminaea</taxon>
    </lineage>
</organism>
<dbReference type="GO" id="GO:0006355">
    <property type="term" value="P:regulation of DNA-templated transcription"/>
    <property type="evidence" value="ECO:0007669"/>
    <property type="project" value="InterPro"/>
</dbReference>
<protein>
    <recommendedName>
        <fullName evidence="12">GATA-type domain-containing protein</fullName>
    </recommendedName>
</protein>
<dbReference type="InterPro" id="IPR000014">
    <property type="entry name" value="PAS"/>
</dbReference>
<feature type="region of interest" description="Disordered" evidence="7">
    <location>
        <begin position="470"/>
        <end position="589"/>
    </location>
</feature>
<dbReference type="GeneID" id="37025449"/>
<sequence length="837" mass="91713">MVSYDHEPPAQQHHSSSGDPFIFGRRSMIMGQPSSSSTSSSSMPVGYQARHHQQNQPPRDEQPRPYQGPSAPFPLPTNKRSLGGLAALDEHEGANVMKSLFGEGRAQPAPLGKTRCYWALLSYHSSSDNPYDMTFVYCDPVLQSHLGTEADHMLGKSFFDFVHPSEKDRAKDDLQNIVSSRTLFGSVTRCRYWRVPAIRKFFGNPNPPIAPESHMYVEDDLYLPIDVVLNMVGDSLALCFFHAIINKSIMDNSETDKTDWTNWCGTARELFDIEQCNKLWSSVVAQQLNKRRQDEPAAPPYVFQILSMPHAPTAAPGSLSPSSARPNESPEILFSWPPPRLYRQEAAVGSRRDEEHFHQAFEDGSYFADDFAGLAVNVQASPSARTEDGSTARNGDPGTIQDGTNTSCTRRFRAKHTLTSEGMLRAVESVLVPYGSIMFACFSTTYQQTIQHQQNRSTPSWAHHTDHALTQTPQSLSIGADGPPRKKTRDIHHSPPVPSTSSLQTPSHWMPAGNSGSVHDAEGSSYFPHSHLPRLHGHGHSTDASTSSADQQPAERPYWPRPPSPDTDSKDGVLAQVPTSSSNSRPMEIDLANSTDPVIMQATAAASLFAEINPETGEKRCTSCGTSNSPEWRKGPTGQKTLCNACGLRFSRSINRQSKKEEKARKQAAAQQAAIDVLEGRAVMKQKQPGKGAGGTNTSMSLPAAQALYAQQALAGEQPFYTGIAQARPSEPSAREGAGGAGSGHQQRHSHDGTMPPHGHHDARAATAHHSHPSVTHHHEHQHQGPYMLHHGPPPALSHAHQQPHQHNQQHQQPMNGFGMAPHSQGHGPLHPPFRPY</sequence>
<dbReference type="AlphaFoldDB" id="A0A316UUV5"/>
<dbReference type="Gene3D" id="3.30.450.20">
    <property type="entry name" value="PAS domain"/>
    <property type="match status" value="1"/>
</dbReference>
<evidence type="ECO:0000313" key="10">
    <source>
        <dbReference type="EMBL" id="PWN28111.1"/>
    </source>
</evidence>
<keyword evidence="3" id="KW-0862">Zinc</keyword>
<evidence type="ECO:0000256" key="3">
    <source>
        <dbReference type="ARBA" id="ARBA00022833"/>
    </source>
</evidence>
<feature type="region of interest" description="Disordered" evidence="7">
    <location>
        <begin position="382"/>
        <end position="406"/>
    </location>
</feature>
<keyword evidence="5" id="KW-0804">Transcription</keyword>
<feature type="region of interest" description="Disordered" evidence="7">
    <location>
        <begin position="728"/>
        <end position="837"/>
    </location>
</feature>
<evidence type="ECO:0000256" key="4">
    <source>
        <dbReference type="ARBA" id="ARBA00023015"/>
    </source>
</evidence>
<reference evidence="10 11" key="1">
    <citation type="journal article" date="2018" name="Mol. Biol. Evol.">
        <title>Broad Genomic Sampling Reveals a Smut Pathogenic Ancestry of the Fungal Clade Ustilaginomycotina.</title>
        <authorList>
            <person name="Kijpornyongpan T."/>
            <person name="Mondo S.J."/>
            <person name="Barry K."/>
            <person name="Sandor L."/>
            <person name="Lee J."/>
            <person name="Lipzen A."/>
            <person name="Pangilinan J."/>
            <person name="LaButti K."/>
            <person name="Hainaut M."/>
            <person name="Henrissat B."/>
            <person name="Grigoriev I.V."/>
            <person name="Spatafora J.W."/>
            <person name="Aime M.C."/>
        </authorList>
    </citation>
    <scope>NUCLEOTIDE SEQUENCE [LARGE SCALE GENOMIC DNA]</scope>
    <source>
        <strain evidence="10 11">MCA 5214</strain>
    </source>
</reference>
<evidence type="ECO:0000256" key="2">
    <source>
        <dbReference type="ARBA" id="ARBA00022771"/>
    </source>
</evidence>
<dbReference type="PANTHER" id="PTHR47172:SF24">
    <property type="entry name" value="GATA ZINC FINGER DOMAIN-CONTAINING PROTEIN 14-RELATED"/>
    <property type="match status" value="1"/>
</dbReference>
<evidence type="ECO:0000313" key="11">
    <source>
        <dbReference type="Proteomes" id="UP000245884"/>
    </source>
</evidence>
<evidence type="ECO:0000256" key="5">
    <source>
        <dbReference type="ARBA" id="ARBA00023163"/>
    </source>
</evidence>
<dbReference type="CDD" id="cd00130">
    <property type="entry name" value="PAS"/>
    <property type="match status" value="1"/>
</dbReference>
<evidence type="ECO:0000256" key="1">
    <source>
        <dbReference type="ARBA" id="ARBA00022723"/>
    </source>
</evidence>
<accession>A0A316UUV5</accession>
<dbReference type="Gene3D" id="3.30.50.10">
    <property type="entry name" value="Erythroid Transcription Factor GATA-1, subunit A"/>
    <property type="match status" value="1"/>
</dbReference>
<feature type="region of interest" description="Disordered" evidence="7">
    <location>
        <begin position="1"/>
        <end position="81"/>
    </location>
</feature>
<evidence type="ECO:0000259" key="9">
    <source>
        <dbReference type="PROSITE" id="PS50114"/>
    </source>
</evidence>
<evidence type="ECO:0000256" key="7">
    <source>
        <dbReference type="SAM" id="MobiDB-lite"/>
    </source>
</evidence>
<dbReference type="SUPFAM" id="SSF55785">
    <property type="entry name" value="PYP-like sensor domain (PAS domain)"/>
    <property type="match status" value="1"/>
</dbReference>
<feature type="compositionally biased region" description="Basic residues" evidence="7">
    <location>
        <begin position="767"/>
        <end position="781"/>
    </location>
</feature>
<keyword evidence="4" id="KW-0805">Transcription regulation</keyword>
<dbReference type="InterPro" id="IPR035965">
    <property type="entry name" value="PAS-like_dom_sf"/>
</dbReference>
<dbReference type="InterPro" id="IPR013088">
    <property type="entry name" value="Znf_NHR/GATA"/>
</dbReference>
<dbReference type="GO" id="GO:0043565">
    <property type="term" value="F:sequence-specific DNA binding"/>
    <property type="evidence" value="ECO:0007669"/>
    <property type="project" value="InterPro"/>
</dbReference>
<keyword evidence="1" id="KW-0479">Metal-binding</keyword>
<dbReference type="PROSITE" id="PS00344">
    <property type="entry name" value="GATA_ZN_FINGER_1"/>
    <property type="match status" value="1"/>
</dbReference>
<dbReference type="PROSITE" id="PS50112">
    <property type="entry name" value="PAS"/>
    <property type="match status" value="1"/>
</dbReference>
<dbReference type="GO" id="GO:0008270">
    <property type="term" value="F:zinc ion binding"/>
    <property type="evidence" value="ECO:0007669"/>
    <property type="project" value="UniProtKB-KW"/>
</dbReference>
<dbReference type="OrthoDB" id="2162994at2759"/>